<evidence type="ECO:0000313" key="2">
    <source>
        <dbReference type="Proteomes" id="UP000006757"/>
    </source>
</evidence>
<dbReference type="PANTHER" id="PTHR19446">
    <property type="entry name" value="REVERSE TRANSCRIPTASES"/>
    <property type="match status" value="1"/>
</dbReference>
<dbReference type="HOGENOM" id="CLU_628802_0_0_1"/>
<comment type="caution">
    <text evidence="1">The sequence shown here is derived from an EMBL/GenBank/DDBJ whole genome shotgun (WGS) entry which is preliminary data.</text>
</comment>
<proteinExistence type="predicted"/>
<dbReference type="InParanoid" id="K1VCQ9"/>
<sequence length="436" mass="48413">MGSMKWRLQTVHQQLKSCATLHIPCGRPTANASRERLRAGNPRPSPGPDAWEKWALVRCAEPFLELIANLCNYTITTNYFPDRLKENYLVPLYKRGDTTNPSNYRGIVLANCLYQLISAWFGHCLQQYVWRKGLLSPTQVATQKGVQPADIVSFLDQLHTAAAATQTTVFAIKRDHTKGFDFLHSSAFLDALRFFGLGEAAIAFETARTDRCTLRVKSQDGVATEVIITVGQTKQGEHISPLKYTLTMSMLSRWLATLPQVTAATPAIKSVSAANGNPHTAAEQQPVRVTAVEATDDSILMALSWALLQTTLQFVEKFQTAYGVTTAWDSPDKTVCFTLGKPPPDPLPAHVTFRIDDKEIDVPTTDCPRFLRAALKDPSDMFQSIKAIITAFPLPVDKWCPISLYRRAVQQLLMPKIRGRLAARPVSRTQAQALDS</sequence>
<evidence type="ECO:0000313" key="1">
    <source>
        <dbReference type="EMBL" id="EKC98560.1"/>
    </source>
</evidence>
<protein>
    <submittedName>
        <fullName evidence="1">Uncharacterized protein</fullName>
    </submittedName>
</protein>
<dbReference type="OMA" id="LANCLYQ"/>
<name>K1VCQ9_TRIAC</name>
<keyword evidence="2" id="KW-1185">Reference proteome</keyword>
<reference evidence="1 2" key="1">
    <citation type="journal article" date="2012" name="Eukaryot. Cell">
        <title>Genome sequence of the Trichosporon asahii environmental strain CBS 8904.</title>
        <authorList>
            <person name="Yang R.Y."/>
            <person name="Li H.T."/>
            <person name="Zhu H."/>
            <person name="Zhou G.P."/>
            <person name="Wang M."/>
            <person name="Wang L."/>
        </authorList>
    </citation>
    <scope>NUCLEOTIDE SEQUENCE [LARGE SCALE GENOMIC DNA]</scope>
    <source>
        <strain evidence="1 2">CBS 8904</strain>
    </source>
</reference>
<dbReference type="OrthoDB" id="445826at2759"/>
<organism evidence="1 2">
    <name type="scientific">Trichosporon asahii var. asahii (strain CBS 8904)</name>
    <name type="common">Yeast</name>
    <dbReference type="NCBI Taxonomy" id="1220162"/>
    <lineage>
        <taxon>Eukaryota</taxon>
        <taxon>Fungi</taxon>
        <taxon>Dikarya</taxon>
        <taxon>Basidiomycota</taxon>
        <taxon>Agaricomycotina</taxon>
        <taxon>Tremellomycetes</taxon>
        <taxon>Trichosporonales</taxon>
        <taxon>Trichosporonaceae</taxon>
        <taxon>Trichosporon</taxon>
    </lineage>
</organism>
<dbReference type="eggNOG" id="ENOG502SQW4">
    <property type="taxonomic scope" value="Eukaryota"/>
</dbReference>
<dbReference type="EMBL" id="AMBO01000387">
    <property type="protein sequence ID" value="EKC98560.1"/>
    <property type="molecule type" value="Genomic_DNA"/>
</dbReference>
<accession>K1VCQ9</accession>
<dbReference type="Proteomes" id="UP000006757">
    <property type="component" value="Unassembled WGS sequence"/>
</dbReference>
<dbReference type="AlphaFoldDB" id="K1VCQ9"/>
<gene>
    <name evidence="1" type="ORF">A1Q2_07156</name>
</gene>